<evidence type="ECO:0000313" key="3">
    <source>
        <dbReference type="EMBL" id="PMD33158.1"/>
    </source>
</evidence>
<dbReference type="InterPro" id="IPR021765">
    <property type="entry name" value="UstYa-like"/>
</dbReference>
<reference evidence="3 4" key="1">
    <citation type="submission" date="2016-04" db="EMBL/GenBank/DDBJ databases">
        <title>A degradative enzymes factory behind the ericoid mycorrhizal symbiosis.</title>
        <authorList>
            <consortium name="DOE Joint Genome Institute"/>
            <person name="Martino E."/>
            <person name="Morin E."/>
            <person name="Grelet G."/>
            <person name="Kuo A."/>
            <person name="Kohler A."/>
            <person name="Daghino S."/>
            <person name="Barry K."/>
            <person name="Choi C."/>
            <person name="Cichocki N."/>
            <person name="Clum A."/>
            <person name="Copeland A."/>
            <person name="Hainaut M."/>
            <person name="Haridas S."/>
            <person name="Labutti K."/>
            <person name="Lindquist E."/>
            <person name="Lipzen A."/>
            <person name="Khouja H.-R."/>
            <person name="Murat C."/>
            <person name="Ohm R."/>
            <person name="Olson A."/>
            <person name="Spatafora J."/>
            <person name="Veneault-Fourrey C."/>
            <person name="Henrissat B."/>
            <person name="Grigoriev I."/>
            <person name="Martin F."/>
            <person name="Perotto S."/>
        </authorList>
    </citation>
    <scope>NUCLEOTIDE SEQUENCE [LARGE SCALE GENOMIC DNA]</scope>
    <source>
        <strain evidence="3 4">F</strain>
    </source>
</reference>
<comment type="similarity">
    <text evidence="1">Belongs to the ustYa family.</text>
</comment>
<keyword evidence="4" id="KW-1185">Reference proteome</keyword>
<dbReference type="OrthoDB" id="3687641at2759"/>
<evidence type="ECO:0000313" key="4">
    <source>
        <dbReference type="Proteomes" id="UP000235786"/>
    </source>
</evidence>
<keyword evidence="2" id="KW-0472">Membrane</keyword>
<sequence length="280" mass="32051">MPFSGTYSAIPEGEVNETFLSGSEKQEIYSTSPERRLPLPVLSFLLLLASVSMTLLGFLIGQRFPHDLNSTCSRHTSKYSPILDDINISYDLVEFDGRFTKENVFRQGAGPEVDEAWKSLGVEYRPILLPDQLAVNSGLDKNHVHRKPELGGGYPVFMEGMHQLHCLNLVRKSLYYNYEYYSNQGEGAFSDSPRTLRFHVSHCLDILRQRLMCTTDTGVFGSVWVNRSNPHSFVDFNTKHVCKNFDEIRSWAERNQMPKTLSKDIWELPGDDVYVWDKTP</sequence>
<gene>
    <name evidence="3" type="ORF">L207DRAFT_439633</name>
</gene>
<keyword evidence="2" id="KW-1133">Transmembrane helix</keyword>
<dbReference type="Pfam" id="PF11807">
    <property type="entry name" value="UstYa"/>
    <property type="match status" value="1"/>
</dbReference>
<organism evidence="3 4">
    <name type="scientific">Hyaloscypha variabilis (strain UAMH 11265 / GT02V1 / F)</name>
    <name type="common">Meliniomyces variabilis</name>
    <dbReference type="NCBI Taxonomy" id="1149755"/>
    <lineage>
        <taxon>Eukaryota</taxon>
        <taxon>Fungi</taxon>
        <taxon>Dikarya</taxon>
        <taxon>Ascomycota</taxon>
        <taxon>Pezizomycotina</taxon>
        <taxon>Leotiomycetes</taxon>
        <taxon>Helotiales</taxon>
        <taxon>Hyaloscyphaceae</taxon>
        <taxon>Hyaloscypha</taxon>
        <taxon>Hyaloscypha variabilis</taxon>
    </lineage>
</organism>
<dbReference type="PANTHER" id="PTHR33365:SF13">
    <property type="entry name" value="TAT PATHWAY SIGNAL SEQUENCE"/>
    <property type="match status" value="1"/>
</dbReference>
<dbReference type="AlphaFoldDB" id="A0A2J6R3S3"/>
<evidence type="ECO:0008006" key="5">
    <source>
        <dbReference type="Google" id="ProtNLM"/>
    </source>
</evidence>
<accession>A0A2J6R3S3</accession>
<dbReference type="GO" id="GO:0043386">
    <property type="term" value="P:mycotoxin biosynthetic process"/>
    <property type="evidence" value="ECO:0007669"/>
    <property type="project" value="InterPro"/>
</dbReference>
<dbReference type="EMBL" id="KZ613957">
    <property type="protein sequence ID" value="PMD33158.1"/>
    <property type="molecule type" value="Genomic_DNA"/>
</dbReference>
<evidence type="ECO:0000256" key="1">
    <source>
        <dbReference type="ARBA" id="ARBA00035112"/>
    </source>
</evidence>
<keyword evidence="2" id="KW-0812">Transmembrane</keyword>
<proteinExistence type="inferred from homology"/>
<feature type="transmembrane region" description="Helical" evidence="2">
    <location>
        <begin position="39"/>
        <end position="60"/>
    </location>
</feature>
<dbReference type="STRING" id="1149755.A0A2J6R3S3"/>
<dbReference type="PANTHER" id="PTHR33365">
    <property type="entry name" value="YALI0B05434P"/>
    <property type="match status" value="1"/>
</dbReference>
<evidence type="ECO:0000256" key="2">
    <source>
        <dbReference type="SAM" id="Phobius"/>
    </source>
</evidence>
<dbReference type="Proteomes" id="UP000235786">
    <property type="component" value="Unassembled WGS sequence"/>
</dbReference>
<name>A0A2J6R3S3_HYAVF</name>
<protein>
    <recommendedName>
        <fullName evidence="5">Tat pathway signal sequence</fullName>
    </recommendedName>
</protein>